<dbReference type="EMBL" id="JAHRIQ010051977">
    <property type="protein sequence ID" value="MEQ2238460.1"/>
    <property type="molecule type" value="Genomic_DNA"/>
</dbReference>
<keyword evidence="3" id="KW-1185">Reference proteome</keyword>
<dbReference type="Proteomes" id="UP001482620">
    <property type="component" value="Unassembled WGS sequence"/>
</dbReference>
<name>A0ABV0U1P4_9TELE</name>
<feature type="compositionally biased region" description="Low complexity" evidence="1">
    <location>
        <begin position="16"/>
        <end position="38"/>
    </location>
</feature>
<sequence>MRKHKLVGSAAARPETASGQSTSNTGNSTPPSSTPSQADVLSWKSDILASIKTDISAVIKSEMKDALAEVFSSFKSELQAVKVEVANGTLLLRADLSRLN</sequence>
<accession>A0ABV0U1P4</accession>
<protein>
    <submittedName>
        <fullName evidence="2">Uncharacterized protein</fullName>
    </submittedName>
</protein>
<gene>
    <name evidence="2" type="ORF">ILYODFUR_033313</name>
</gene>
<comment type="caution">
    <text evidence="2">The sequence shown here is derived from an EMBL/GenBank/DDBJ whole genome shotgun (WGS) entry which is preliminary data.</text>
</comment>
<evidence type="ECO:0000256" key="1">
    <source>
        <dbReference type="SAM" id="MobiDB-lite"/>
    </source>
</evidence>
<feature type="region of interest" description="Disordered" evidence="1">
    <location>
        <begin position="1"/>
        <end position="39"/>
    </location>
</feature>
<evidence type="ECO:0000313" key="2">
    <source>
        <dbReference type="EMBL" id="MEQ2238460.1"/>
    </source>
</evidence>
<proteinExistence type="predicted"/>
<evidence type="ECO:0000313" key="3">
    <source>
        <dbReference type="Proteomes" id="UP001482620"/>
    </source>
</evidence>
<organism evidence="2 3">
    <name type="scientific">Ilyodon furcidens</name>
    <name type="common">goldbreast splitfin</name>
    <dbReference type="NCBI Taxonomy" id="33524"/>
    <lineage>
        <taxon>Eukaryota</taxon>
        <taxon>Metazoa</taxon>
        <taxon>Chordata</taxon>
        <taxon>Craniata</taxon>
        <taxon>Vertebrata</taxon>
        <taxon>Euteleostomi</taxon>
        <taxon>Actinopterygii</taxon>
        <taxon>Neopterygii</taxon>
        <taxon>Teleostei</taxon>
        <taxon>Neoteleostei</taxon>
        <taxon>Acanthomorphata</taxon>
        <taxon>Ovalentaria</taxon>
        <taxon>Atherinomorphae</taxon>
        <taxon>Cyprinodontiformes</taxon>
        <taxon>Goodeidae</taxon>
        <taxon>Ilyodon</taxon>
    </lineage>
</organism>
<reference evidence="2 3" key="1">
    <citation type="submission" date="2021-06" db="EMBL/GenBank/DDBJ databases">
        <authorList>
            <person name="Palmer J.M."/>
        </authorList>
    </citation>
    <scope>NUCLEOTIDE SEQUENCE [LARGE SCALE GENOMIC DNA]</scope>
    <source>
        <strain evidence="3">if_2019</strain>
        <tissue evidence="2">Muscle</tissue>
    </source>
</reference>